<protein>
    <submittedName>
        <fullName evidence="1">DUF177 domain-containing protein</fullName>
    </submittedName>
</protein>
<dbReference type="InterPro" id="IPR003772">
    <property type="entry name" value="YceD"/>
</dbReference>
<evidence type="ECO:0000313" key="1">
    <source>
        <dbReference type="EMBL" id="MBE9211204.1"/>
    </source>
</evidence>
<dbReference type="EMBL" id="JADEWL010000001">
    <property type="protein sequence ID" value="MBE9211204.1"/>
    <property type="molecule type" value="Genomic_DNA"/>
</dbReference>
<dbReference type="AlphaFoldDB" id="A0A8J7F4X8"/>
<accession>A0A8J7F4X8</accession>
<evidence type="ECO:0000313" key="2">
    <source>
        <dbReference type="Proteomes" id="UP000620559"/>
    </source>
</evidence>
<gene>
    <name evidence="1" type="ORF">IQ247_00470</name>
</gene>
<dbReference type="InterPro" id="IPR044985">
    <property type="entry name" value="YceD_plant"/>
</dbReference>
<keyword evidence="2" id="KW-1185">Reference proteome</keyword>
<comment type="caution">
    <text evidence="1">The sequence shown here is derived from an EMBL/GenBank/DDBJ whole genome shotgun (WGS) entry which is preliminary data.</text>
</comment>
<proteinExistence type="predicted"/>
<organism evidence="1 2">
    <name type="scientific">Plectonema cf. radiosum LEGE 06105</name>
    <dbReference type="NCBI Taxonomy" id="945769"/>
    <lineage>
        <taxon>Bacteria</taxon>
        <taxon>Bacillati</taxon>
        <taxon>Cyanobacteriota</taxon>
        <taxon>Cyanophyceae</taxon>
        <taxon>Oscillatoriophycideae</taxon>
        <taxon>Oscillatoriales</taxon>
        <taxon>Microcoleaceae</taxon>
        <taxon>Plectonema</taxon>
    </lineage>
</organism>
<dbReference type="RefSeq" id="WP_193915672.1">
    <property type="nucleotide sequence ID" value="NZ_JADEWL010000001.1"/>
</dbReference>
<dbReference type="PANTHER" id="PTHR37734:SF1">
    <property type="entry name" value="LARGE RIBOSOMAL RNA SUBUNIT ACCUMULATION PROTEIN YCED HOMOLOG 2, CHLOROPLASTIC"/>
    <property type="match status" value="1"/>
</dbReference>
<name>A0A8J7F4X8_9CYAN</name>
<sequence>MDAIYIPQLAQASKPVEDIEVKEFLPDLDTLTPVRGNIRVQHCGNYLQVAAKAETIMTLTCNRCLQQYNHRVLINTSEIIWLEEEANIEDEFLAEREVALDELVETLSPYGYFHPSVWLYEQMCLEIPQRQLCEEKCPGIIEQIQQDGKIEDKSIDSRWASLQSLKKQLNK</sequence>
<dbReference type="Proteomes" id="UP000620559">
    <property type="component" value="Unassembled WGS sequence"/>
</dbReference>
<dbReference type="Pfam" id="PF02620">
    <property type="entry name" value="YceD"/>
    <property type="match status" value="1"/>
</dbReference>
<dbReference type="PANTHER" id="PTHR37734">
    <property type="entry name" value="LARGE RIBOSOMAL RNA SUBUNIT ACCUMULATION PROTEIN YCED HOMOLOG 2, CHLOROPLASTIC"/>
    <property type="match status" value="1"/>
</dbReference>
<reference evidence="1" key="1">
    <citation type="submission" date="2020-10" db="EMBL/GenBank/DDBJ databases">
        <authorList>
            <person name="Castelo-Branco R."/>
            <person name="Eusebio N."/>
            <person name="Adriana R."/>
            <person name="Vieira A."/>
            <person name="Brugerolle De Fraissinette N."/>
            <person name="Rezende De Castro R."/>
            <person name="Schneider M.P."/>
            <person name="Vasconcelos V."/>
            <person name="Leao P.N."/>
        </authorList>
    </citation>
    <scope>NUCLEOTIDE SEQUENCE</scope>
    <source>
        <strain evidence="1">LEGE 06105</strain>
    </source>
</reference>